<comment type="caution">
    <text evidence="2">The sequence shown here is derived from an EMBL/GenBank/DDBJ whole genome shotgun (WGS) entry which is preliminary data.</text>
</comment>
<dbReference type="InterPro" id="IPR026444">
    <property type="entry name" value="Secre_tail"/>
</dbReference>
<dbReference type="AlphaFoldDB" id="A0A0W8G1A7"/>
<accession>A0A0W8G1A7</accession>
<dbReference type="EMBL" id="LNQE01000384">
    <property type="protein sequence ID" value="KUG26943.1"/>
    <property type="molecule type" value="Genomic_DNA"/>
</dbReference>
<gene>
    <name evidence="2" type="ORF">ASZ90_003205</name>
</gene>
<evidence type="ECO:0000313" key="2">
    <source>
        <dbReference type="EMBL" id="KUG26943.1"/>
    </source>
</evidence>
<evidence type="ECO:0000259" key="1">
    <source>
        <dbReference type="Pfam" id="PF18962"/>
    </source>
</evidence>
<name>A0A0W8G1A7_9ZZZZ</name>
<proteinExistence type="predicted"/>
<protein>
    <recommendedName>
        <fullName evidence="1">Secretion system C-terminal sorting domain-containing protein</fullName>
    </recommendedName>
</protein>
<organism evidence="2">
    <name type="scientific">hydrocarbon metagenome</name>
    <dbReference type="NCBI Taxonomy" id="938273"/>
    <lineage>
        <taxon>unclassified sequences</taxon>
        <taxon>metagenomes</taxon>
        <taxon>ecological metagenomes</taxon>
    </lineage>
</organism>
<dbReference type="NCBIfam" id="TIGR04183">
    <property type="entry name" value="Por_Secre_tail"/>
    <property type="match status" value="1"/>
</dbReference>
<dbReference type="Pfam" id="PF18962">
    <property type="entry name" value="Por_Secre_tail"/>
    <property type="match status" value="1"/>
</dbReference>
<sequence>MQNYPNPFNPSTTISFKLPERSSIKLEIYDSIGQYITTLTDGIFDSGLHELNWEAYNYSSGVYIYRLEAQSLNNAEHSVQIKSMVLMK</sequence>
<dbReference type="Gene3D" id="2.60.40.4070">
    <property type="match status" value="1"/>
</dbReference>
<reference evidence="2" key="1">
    <citation type="journal article" date="2015" name="Proc. Natl. Acad. Sci. U.S.A.">
        <title>Networks of energetic and metabolic interactions define dynamics in microbial communities.</title>
        <authorList>
            <person name="Embree M."/>
            <person name="Liu J.K."/>
            <person name="Al-Bassam M.M."/>
            <person name="Zengler K."/>
        </authorList>
    </citation>
    <scope>NUCLEOTIDE SEQUENCE</scope>
</reference>
<feature type="domain" description="Secretion system C-terminal sorting" evidence="1">
    <location>
        <begin position="4"/>
        <end position="74"/>
    </location>
</feature>